<dbReference type="AlphaFoldDB" id="A0A9W3BMF2"/>
<dbReference type="InterPro" id="IPR001878">
    <property type="entry name" value="Znf_CCHC"/>
</dbReference>
<feature type="domain" description="CCHC-type" evidence="3">
    <location>
        <begin position="477"/>
        <end position="492"/>
    </location>
</feature>
<evidence type="ECO:0000256" key="1">
    <source>
        <dbReference type="PROSITE-ProRule" id="PRU00047"/>
    </source>
</evidence>
<protein>
    <submittedName>
        <fullName evidence="5">Trichohyalin-like</fullName>
    </submittedName>
</protein>
<evidence type="ECO:0000313" key="5">
    <source>
        <dbReference type="RefSeq" id="XP_055900583.1"/>
    </source>
</evidence>
<accession>A0A9W3BMF2</accession>
<dbReference type="PANTHER" id="PTHR46888:SF1">
    <property type="entry name" value="RIBONUCLEASE H"/>
    <property type="match status" value="1"/>
</dbReference>
<evidence type="ECO:0000313" key="4">
    <source>
        <dbReference type="Proteomes" id="UP001165740"/>
    </source>
</evidence>
<dbReference type="PANTHER" id="PTHR46888">
    <property type="entry name" value="ZINC KNUCKLE DOMAINCONTAINING PROTEIN-RELATED"/>
    <property type="match status" value="1"/>
</dbReference>
<reference evidence="5" key="1">
    <citation type="submission" date="2025-08" db="UniProtKB">
        <authorList>
            <consortium name="RefSeq"/>
        </authorList>
    </citation>
    <scope>IDENTIFICATION</scope>
</reference>
<feature type="region of interest" description="Disordered" evidence="2">
    <location>
        <begin position="45"/>
        <end position="238"/>
    </location>
</feature>
<organism evidence="4 5">
    <name type="scientific">Biomphalaria glabrata</name>
    <name type="common">Bloodfluke planorb</name>
    <name type="synonym">Freshwater snail</name>
    <dbReference type="NCBI Taxonomy" id="6526"/>
    <lineage>
        <taxon>Eukaryota</taxon>
        <taxon>Metazoa</taxon>
        <taxon>Spiralia</taxon>
        <taxon>Lophotrochozoa</taxon>
        <taxon>Mollusca</taxon>
        <taxon>Gastropoda</taxon>
        <taxon>Heterobranchia</taxon>
        <taxon>Euthyneura</taxon>
        <taxon>Panpulmonata</taxon>
        <taxon>Hygrophila</taxon>
        <taxon>Lymnaeoidea</taxon>
        <taxon>Planorbidae</taxon>
        <taxon>Biomphalaria</taxon>
    </lineage>
</organism>
<dbReference type="GO" id="GO:0008270">
    <property type="term" value="F:zinc ion binding"/>
    <property type="evidence" value="ECO:0007669"/>
    <property type="project" value="UniProtKB-KW"/>
</dbReference>
<dbReference type="GeneID" id="106073945"/>
<dbReference type="InterPro" id="IPR036875">
    <property type="entry name" value="Znf_CCHC_sf"/>
</dbReference>
<name>A0A9W3BMF2_BIOGL</name>
<gene>
    <name evidence="5" type="primary">LOC106073945</name>
</gene>
<dbReference type="SUPFAM" id="SSF57756">
    <property type="entry name" value="Retrovirus zinc finger-like domains"/>
    <property type="match status" value="1"/>
</dbReference>
<keyword evidence="1" id="KW-0479">Metal-binding</keyword>
<sequence>METRLTLTAQFISDGRALGYDGERLERYVAEQKVEYERAKKEEFERETARLEREERLRKEAQAEEKARLERKERLRREAKVEEERLRKEAKAEEERLRREAKAEEERLRREAKAEEERLRKEAKAEEERLRREAKLEEERLRKEAKAEEERLRKEAKAEEERLRREAKAEEERLRKEAKAEEERLRREAKAEEERLRKEAKAEEERLRKEAKADEAARHEREEKARREEHERWKERDAREELKRKDELELARLKEKSAPEAGAVVGQAVEVRQKSVLDRLDKNFQGMKEEDDLLAYLTHFEAVAARCKIESKEWALLLSYKLTTSLKNFMLRDSLFLSDKYEDVKMALLRQADINAETCRKRFHRVKPRQNDFHGYVTERRTALDNWCKMAEVGKTVDEIKDLLIKDGILENVSGEVYRQLVLNKQNTVENMLDIIEGFKVANSGASLAKEESVYVAAACGEAVNRGPAVGRKVIVCFGCGMKGHKSVECPQRSPVANSTPVADGRSKKAPATPANSHTNRNVSLGRYRRQFDGSGRRIRGTSTRRQNYDVEGRPPDNGYGRS</sequence>
<keyword evidence="4" id="KW-1185">Reference proteome</keyword>
<dbReference type="GO" id="GO:0003676">
    <property type="term" value="F:nucleic acid binding"/>
    <property type="evidence" value="ECO:0007669"/>
    <property type="project" value="InterPro"/>
</dbReference>
<evidence type="ECO:0000256" key="2">
    <source>
        <dbReference type="SAM" id="MobiDB-lite"/>
    </source>
</evidence>
<dbReference type="PROSITE" id="PS50158">
    <property type="entry name" value="ZF_CCHC"/>
    <property type="match status" value="1"/>
</dbReference>
<dbReference type="RefSeq" id="XP_055900583.1">
    <property type="nucleotide sequence ID" value="XM_056044608.1"/>
</dbReference>
<keyword evidence="1" id="KW-0863">Zinc-finger</keyword>
<feature type="compositionally biased region" description="Polar residues" evidence="2">
    <location>
        <begin position="514"/>
        <end position="523"/>
    </location>
</feature>
<dbReference type="Proteomes" id="UP001165740">
    <property type="component" value="Chromosome 10"/>
</dbReference>
<proteinExistence type="predicted"/>
<keyword evidence="1" id="KW-0862">Zinc</keyword>
<evidence type="ECO:0000259" key="3">
    <source>
        <dbReference type="PROSITE" id="PS50158"/>
    </source>
</evidence>
<feature type="region of interest" description="Disordered" evidence="2">
    <location>
        <begin position="486"/>
        <end position="563"/>
    </location>
</feature>